<comment type="caution">
    <text evidence="2">The sequence shown here is derived from an EMBL/GenBank/DDBJ whole genome shotgun (WGS) entry which is preliminary data.</text>
</comment>
<sequence length="105" mass="12239">MKHILLHQVNERVVDNISIVRFLFHHQKIMVLDPETGIVSMRAALLVPLFHIALLSIIIIQKIIESKCTVNLAIAFMVRRNSNQESIVRLYQNQRYLAKTFTQMI</sequence>
<evidence type="ECO:0000313" key="2">
    <source>
        <dbReference type="EMBL" id="CAL4059721.1"/>
    </source>
</evidence>
<dbReference type="EMBL" id="CAXKWB010000179">
    <property type="protein sequence ID" value="CAL4059721.1"/>
    <property type="molecule type" value="Genomic_DNA"/>
</dbReference>
<keyword evidence="1" id="KW-0812">Transmembrane</keyword>
<feature type="transmembrane region" description="Helical" evidence="1">
    <location>
        <begin position="39"/>
        <end position="60"/>
    </location>
</feature>
<evidence type="ECO:0000313" key="3">
    <source>
        <dbReference type="Proteomes" id="UP001497623"/>
    </source>
</evidence>
<evidence type="ECO:0000256" key="1">
    <source>
        <dbReference type="SAM" id="Phobius"/>
    </source>
</evidence>
<name>A0AAV2PJZ4_MEGNR</name>
<protein>
    <recommendedName>
        <fullName evidence="4">Transmembrane protein</fullName>
    </recommendedName>
</protein>
<organism evidence="2 3">
    <name type="scientific">Meganyctiphanes norvegica</name>
    <name type="common">Northern krill</name>
    <name type="synonym">Thysanopoda norvegica</name>
    <dbReference type="NCBI Taxonomy" id="48144"/>
    <lineage>
        <taxon>Eukaryota</taxon>
        <taxon>Metazoa</taxon>
        <taxon>Ecdysozoa</taxon>
        <taxon>Arthropoda</taxon>
        <taxon>Crustacea</taxon>
        <taxon>Multicrustacea</taxon>
        <taxon>Malacostraca</taxon>
        <taxon>Eumalacostraca</taxon>
        <taxon>Eucarida</taxon>
        <taxon>Euphausiacea</taxon>
        <taxon>Euphausiidae</taxon>
        <taxon>Meganyctiphanes</taxon>
    </lineage>
</organism>
<reference evidence="2 3" key="1">
    <citation type="submission" date="2024-05" db="EMBL/GenBank/DDBJ databases">
        <authorList>
            <person name="Wallberg A."/>
        </authorList>
    </citation>
    <scope>NUCLEOTIDE SEQUENCE [LARGE SCALE GENOMIC DNA]</scope>
</reference>
<keyword evidence="1" id="KW-0472">Membrane</keyword>
<proteinExistence type="predicted"/>
<gene>
    <name evidence="2" type="ORF">MNOR_LOCUS764</name>
</gene>
<accession>A0AAV2PJZ4</accession>
<dbReference type="AlphaFoldDB" id="A0AAV2PJZ4"/>
<keyword evidence="3" id="KW-1185">Reference proteome</keyword>
<keyword evidence="1" id="KW-1133">Transmembrane helix</keyword>
<evidence type="ECO:0008006" key="4">
    <source>
        <dbReference type="Google" id="ProtNLM"/>
    </source>
</evidence>
<dbReference type="Proteomes" id="UP001497623">
    <property type="component" value="Unassembled WGS sequence"/>
</dbReference>